<name>G0KZF5_ZOBGA</name>
<organism evidence="1 2">
    <name type="scientific">Zobellia galactanivorans (strain DSM 12802 / CCUG 47099 / CIP 106680 / NCIMB 13871 / Dsij)</name>
    <dbReference type="NCBI Taxonomy" id="63186"/>
    <lineage>
        <taxon>Bacteria</taxon>
        <taxon>Pseudomonadati</taxon>
        <taxon>Bacteroidota</taxon>
        <taxon>Flavobacteriia</taxon>
        <taxon>Flavobacteriales</taxon>
        <taxon>Flavobacteriaceae</taxon>
        <taxon>Zobellia</taxon>
    </lineage>
</organism>
<protein>
    <submittedName>
        <fullName evidence="1">Uncharacterized protein</fullName>
    </submittedName>
</protein>
<dbReference type="HOGENOM" id="CLU_2811574_0_0_10"/>
<dbReference type="Proteomes" id="UP000008898">
    <property type="component" value="Chromosome"/>
</dbReference>
<reference evidence="2" key="1">
    <citation type="submission" date="2009-07" db="EMBL/GenBank/DDBJ databases">
        <title>Complete genome sequence of Zobellia galactanivorans Dsij.</title>
        <authorList>
            <consortium name="Genoscope - CEA"/>
        </authorList>
    </citation>
    <scope>NUCLEOTIDE SEQUENCE [LARGE SCALE GENOMIC DNA]</scope>
    <source>
        <strain evidence="2">DSM 12802 / CCUG 47099 / CIP 106680 / NCIMB 13871 / Dsij</strain>
    </source>
</reference>
<evidence type="ECO:0000313" key="2">
    <source>
        <dbReference type="Proteomes" id="UP000008898"/>
    </source>
</evidence>
<keyword evidence="2" id="KW-1185">Reference proteome</keyword>
<sequence length="67" mass="7633">MAVNGNMGFRRHGLKAFFELGFACKVIGFFRRLSYLFPLGTFLKPKNPSNIVQGIQFDKGLVPWLIQ</sequence>
<gene>
    <name evidence="1" type="ordered locus">zobellia_4304</name>
</gene>
<accession>G0KZF5</accession>
<proteinExistence type="predicted"/>
<dbReference type="EMBL" id="FP476056">
    <property type="protein sequence ID" value="CAZ98439.1"/>
    <property type="molecule type" value="Genomic_DNA"/>
</dbReference>
<dbReference type="AlphaFoldDB" id="G0KZF5"/>
<reference evidence="1 2" key="2">
    <citation type="journal article" date="2012" name="Environ. Microbiol.">
        <title>Characterization of the first alginolytic operons in a marine bacterium: from their emergence in marine Flavobacteriia to their independent transfers to marine Proteobacteria and human gut Bacteroides.</title>
        <authorList>
            <person name="Thomas F."/>
            <person name="Barbeyron T."/>
            <person name="Tonon T."/>
            <person name="Genicot S."/>
            <person name="Czjzek M."/>
            <person name="Michel G."/>
        </authorList>
    </citation>
    <scope>NUCLEOTIDE SEQUENCE [LARGE SCALE GENOMIC DNA]</scope>
    <source>
        <strain evidence="2">DSM 12802 / CCUG 47099 / CIP 106680 / NCIMB 13871 / Dsij</strain>
    </source>
</reference>
<dbReference type="KEGG" id="zga:ZOBELLIA_4304"/>
<evidence type="ECO:0000313" key="1">
    <source>
        <dbReference type="EMBL" id="CAZ98439.1"/>
    </source>
</evidence>